<dbReference type="GO" id="GO:0015074">
    <property type="term" value="P:DNA integration"/>
    <property type="evidence" value="ECO:0007669"/>
    <property type="project" value="InterPro"/>
</dbReference>
<dbReference type="InterPro" id="IPR002104">
    <property type="entry name" value="Integrase_catalytic"/>
</dbReference>
<reference evidence="3 4" key="2">
    <citation type="submission" date="2010-03" db="EMBL/GenBank/DDBJ databases">
        <authorList>
            <person name="Pajon A."/>
        </authorList>
    </citation>
    <scope>NUCLEOTIDE SEQUENCE [LARGE SCALE GENOMIC DNA]</scope>
    <source>
        <strain evidence="3 4">A2-162</strain>
    </source>
</reference>
<dbReference type="Gene3D" id="1.10.443.10">
    <property type="entry name" value="Intergrase catalytic core"/>
    <property type="match status" value="1"/>
</dbReference>
<proteinExistence type="predicted"/>
<sequence>MSYLPVNAEDECERIKNIVNKQESLMTKKEGREAEMLEVTPHSFRHTFVTRCVRSGMGPATVGKISGHSTQKMTEYYTHLEQGYVKDEYERYDKKYGKES</sequence>
<name>D4LT62_9FIRM</name>
<dbReference type="PATRIC" id="fig|657314.3.peg.2521"/>
<dbReference type="Pfam" id="PF00589">
    <property type="entry name" value="Phage_integrase"/>
    <property type="match status" value="1"/>
</dbReference>
<dbReference type="AlphaFoldDB" id="D4LT62"/>
<organism evidence="3 4">
    <name type="scientific">Blautia obeum A2-162</name>
    <dbReference type="NCBI Taxonomy" id="657314"/>
    <lineage>
        <taxon>Bacteria</taxon>
        <taxon>Bacillati</taxon>
        <taxon>Bacillota</taxon>
        <taxon>Clostridia</taxon>
        <taxon>Lachnospirales</taxon>
        <taxon>Lachnospiraceae</taxon>
        <taxon>Blautia</taxon>
    </lineage>
</organism>
<protein>
    <submittedName>
        <fullName evidence="3">Site-specific recombinase XerD</fullName>
    </submittedName>
</protein>
<dbReference type="HOGENOM" id="CLU_2300290_0_0_9"/>
<evidence type="ECO:0000313" key="3">
    <source>
        <dbReference type="EMBL" id="CBL23970.1"/>
    </source>
</evidence>
<dbReference type="InterPro" id="IPR011010">
    <property type="entry name" value="DNA_brk_join_enz"/>
</dbReference>
<evidence type="ECO:0000313" key="4">
    <source>
        <dbReference type="Proteomes" id="UP000008955"/>
    </source>
</evidence>
<evidence type="ECO:0000259" key="2">
    <source>
        <dbReference type="PROSITE" id="PS51898"/>
    </source>
</evidence>
<feature type="domain" description="Tyr recombinase" evidence="2">
    <location>
        <begin position="1"/>
        <end position="93"/>
    </location>
</feature>
<dbReference type="Proteomes" id="UP000008955">
    <property type="component" value="Chromosome"/>
</dbReference>
<dbReference type="SUPFAM" id="SSF56349">
    <property type="entry name" value="DNA breaking-rejoining enzymes"/>
    <property type="match status" value="1"/>
</dbReference>
<dbReference type="PROSITE" id="PS51898">
    <property type="entry name" value="TYR_RECOMBINASE"/>
    <property type="match status" value="1"/>
</dbReference>
<dbReference type="InterPro" id="IPR013762">
    <property type="entry name" value="Integrase-like_cat_sf"/>
</dbReference>
<dbReference type="KEGG" id="rob:CK5_26810"/>
<dbReference type="GO" id="GO:0006310">
    <property type="term" value="P:DNA recombination"/>
    <property type="evidence" value="ECO:0007669"/>
    <property type="project" value="UniProtKB-KW"/>
</dbReference>
<gene>
    <name evidence="3" type="ORF">CK5_26810</name>
</gene>
<dbReference type="GO" id="GO:0003677">
    <property type="term" value="F:DNA binding"/>
    <property type="evidence" value="ECO:0007669"/>
    <property type="project" value="InterPro"/>
</dbReference>
<accession>D4LT62</accession>
<keyword evidence="1" id="KW-0233">DNA recombination</keyword>
<dbReference type="EMBL" id="FP929054">
    <property type="protein sequence ID" value="CBL23970.1"/>
    <property type="molecule type" value="Genomic_DNA"/>
</dbReference>
<evidence type="ECO:0000256" key="1">
    <source>
        <dbReference type="ARBA" id="ARBA00023172"/>
    </source>
</evidence>
<keyword evidence="4" id="KW-1185">Reference proteome</keyword>
<reference evidence="3 4" key="1">
    <citation type="submission" date="2010-03" db="EMBL/GenBank/DDBJ databases">
        <title>The genome sequence of Ruminococcus obeum A2-162.</title>
        <authorList>
            <consortium name="metaHIT consortium -- http://www.metahit.eu/"/>
            <person name="Pajon A."/>
            <person name="Turner K."/>
            <person name="Parkhill J."/>
            <person name="Duncan S."/>
            <person name="Flint H."/>
        </authorList>
    </citation>
    <scope>NUCLEOTIDE SEQUENCE [LARGE SCALE GENOMIC DNA]</scope>
    <source>
        <strain evidence="3 4">A2-162</strain>
    </source>
</reference>